<feature type="domain" description="4Fe-4S ferredoxin-type" evidence="1">
    <location>
        <begin position="9"/>
        <end position="41"/>
    </location>
</feature>
<accession>X1L5M6</accession>
<dbReference type="InterPro" id="IPR017896">
    <property type="entry name" value="4Fe4S_Fe-S-bd"/>
</dbReference>
<comment type="caution">
    <text evidence="2">The sequence shown here is derived from an EMBL/GenBank/DDBJ whole genome shotgun (WGS) entry which is preliminary data.</text>
</comment>
<dbReference type="AlphaFoldDB" id="X1L5M6"/>
<dbReference type="InterPro" id="IPR007516">
    <property type="entry name" value="Co_F420_Hydgase/DH_bsu_N"/>
</dbReference>
<dbReference type="PROSITE" id="PS51379">
    <property type="entry name" value="4FE4S_FER_2"/>
    <property type="match status" value="1"/>
</dbReference>
<name>X1L5M6_9ZZZZ</name>
<evidence type="ECO:0000259" key="1">
    <source>
        <dbReference type="PROSITE" id="PS51379"/>
    </source>
</evidence>
<evidence type="ECO:0000313" key="2">
    <source>
        <dbReference type="EMBL" id="GAI01196.1"/>
    </source>
</evidence>
<protein>
    <recommendedName>
        <fullName evidence="1">4Fe-4S ferredoxin-type domain-containing protein</fullName>
    </recommendedName>
</protein>
<dbReference type="SUPFAM" id="SSF54862">
    <property type="entry name" value="4Fe-4S ferredoxins"/>
    <property type="match status" value="1"/>
</dbReference>
<organism evidence="2">
    <name type="scientific">marine sediment metagenome</name>
    <dbReference type="NCBI Taxonomy" id="412755"/>
    <lineage>
        <taxon>unclassified sequences</taxon>
        <taxon>metagenomes</taxon>
        <taxon>ecological metagenomes</taxon>
    </lineage>
</organism>
<feature type="non-terminal residue" evidence="2">
    <location>
        <position position="1"/>
    </location>
</feature>
<gene>
    <name evidence="2" type="ORF">S03H2_71319</name>
</gene>
<proteinExistence type="predicted"/>
<dbReference type="Pfam" id="PF04422">
    <property type="entry name" value="FrhB_FdhB_N"/>
    <property type="match status" value="1"/>
</dbReference>
<reference evidence="2" key="1">
    <citation type="journal article" date="2014" name="Front. Microbiol.">
        <title>High frequency of phylogenetically diverse reductive dehalogenase-homologous genes in deep subseafloor sedimentary metagenomes.</title>
        <authorList>
            <person name="Kawai M."/>
            <person name="Futagami T."/>
            <person name="Toyoda A."/>
            <person name="Takaki Y."/>
            <person name="Nishi S."/>
            <person name="Hori S."/>
            <person name="Arai W."/>
            <person name="Tsubouchi T."/>
            <person name="Morono Y."/>
            <person name="Uchiyama I."/>
            <person name="Ito T."/>
            <person name="Fujiyama A."/>
            <person name="Inagaki F."/>
            <person name="Takami H."/>
        </authorList>
    </citation>
    <scope>NUCLEOTIDE SEQUENCE</scope>
    <source>
        <strain evidence="2">Expedition CK06-06</strain>
    </source>
</reference>
<dbReference type="EMBL" id="BARU01047685">
    <property type="protein sequence ID" value="GAI01196.1"/>
    <property type="molecule type" value="Genomic_DNA"/>
</dbReference>
<sequence length="98" mass="11092">HFSRKKEILVPVIDKDKCINHLGCSKCFQVCTGKGIKLRSISKELYSESGNFDYYAGYYLKLYASHSNDKNIRFHSASGGVVSQFLIYLLKNHLIDGA</sequence>
<feature type="non-terminal residue" evidence="2">
    <location>
        <position position="98"/>
    </location>
</feature>